<comment type="similarity">
    <text evidence="2">Belongs to the dethiobiotin synthetase family.</text>
</comment>
<evidence type="ECO:0000313" key="4">
    <source>
        <dbReference type="Proteomes" id="UP001202831"/>
    </source>
</evidence>
<dbReference type="EMBL" id="JAKIKT010000003">
    <property type="protein sequence ID" value="MCL2914370.1"/>
    <property type="molecule type" value="Genomic_DNA"/>
</dbReference>
<dbReference type="Gene3D" id="3.40.50.300">
    <property type="entry name" value="P-loop containing nucleotide triphosphate hydrolases"/>
    <property type="match status" value="1"/>
</dbReference>
<feature type="binding site" evidence="2">
    <location>
        <position position="44"/>
    </location>
    <ligand>
        <name>substrate</name>
    </ligand>
</feature>
<evidence type="ECO:0000313" key="3">
    <source>
        <dbReference type="EMBL" id="MCL2914370.1"/>
    </source>
</evidence>
<dbReference type="NCBIfam" id="TIGR00347">
    <property type="entry name" value="bioD"/>
    <property type="match status" value="1"/>
</dbReference>
<dbReference type="RefSeq" id="WP_249249084.1">
    <property type="nucleotide sequence ID" value="NZ_JAKIKT010000003.1"/>
</dbReference>
<feature type="binding site" evidence="2">
    <location>
        <position position="14"/>
    </location>
    <ligand>
        <name>Mg(2+)</name>
        <dbReference type="ChEBI" id="CHEBI:18420"/>
    </ligand>
</feature>
<evidence type="ECO:0000256" key="1">
    <source>
        <dbReference type="ARBA" id="ARBA00022756"/>
    </source>
</evidence>
<feature type="binding site" evidence="2">
    <location>
        <begin position="208"/>
        <end position="210"/>
    </location>
    <ligand>
        <name>ATP</name>
        <dbReference type="ChEBI" id="CHEBI:30616"/>
    </ligand>
</feature>
<keyword evidence="2" id="KW-0460">Magnesium</keyword>
<dbReference type="GO" id="GO:0004141">
    <property type="term" value="F:dethiobiotin synthase activity"/>
    <property type="evidence" value="ECO:0007669"/>
    <property type="project" value="UniProtKB-EC"/>
</dbReference>
<feature type="binding site" evidence="2">
    <location>
        <position position="57"/>
    </location>
    <ligand>
        <name>ATP</name>
        <dbReference type="ChEBI" id="CHEBI:30616"/>
    </ligand>
</feature>
<comment type="subcellular location">
    <subcellularLocation>
        <location evidence="2">Cytoplasm</location>
    </subcellularLocation>
</comment>
<comment type="function">
    <text evidence="2">Catalyzes a mechanistically unusual reaction, the ATP-dependent insertion of CO2 between the N7 and N8 nitrogen atoms of 7,8-diaminopelargonic acid (DAPA, also called 7,8-diammoniononanoate) to form a ureido ring.</text>
</comment>
<keyword evidence="2" id="KW-0547">Nucleotide-binding</keyword>
<keyword evidence="2" id="KW-0067">ATP-binding</keyword>
<comment type="caution">
    <text evidence="3">The sequence shown here is derived from an EMBL/GenBank/DDBJ whole genome shotgun (WGS) entry which is preliminary data.</text>
</comment>
<dbReference type="HAMAP" id="MF_00336">
    <property type="entry name" value="BioD"/>
    <property type="match status" value="1"/>
</dbReference>
<dbReference type="SUPFAM" id="SSF52540">
    <property type="entry name" value="P-loop containing nucleoside triphosphate hydrolases"/>
    <property type="match status" value="1"/>
</dbReference>
<sequence>MYFVTGTDTDCGKTLVSSALLHRAGAIQADGHQPRTLGLKPVASGCQVTEEGLRNSDALMLMSASTLQPSYRMINPFAFEPAIAPHIAAASQGGDISPESLMSAMDLTQMSRADFCLIEGAGGWRLPLGQGRYMSELVQYLSVPVIMVVGMKLGCLNHAVLTMEAIKADGLELVGWVANRVDPNMANYQENLDSLKALIEAPMLGEVPYLPEVSPQLAANFISLPKKPRKAVE</sequence>
<dbReference type="CDD" id="cd03109">
    <property type="entry name" value="DTBS"/>
    <property type="match status" value="1"/>
</dbReference>
<dbReference type="InterPro" id="IPR004472">
    <property type="entry name" value="DTB_synth_BioD"/>
</dbReference>
<comment type="subunit">
    <text evidence="2">Homodimer.</text>
</comment>
<keyword evidence="2 3" id="KW-0436">Ligase</keyword>
<keyword evidence="2" id="KW-0963">Cytoplasm</keyword>
<feature type="binding site" evidence="2">
    <location>
        <begin position="10"/>
        <end position="15"/>
    </location>
    <ligand>
        <name>ATP</name>
        <dbReference type="ChEBI" id="CHEBI:30616"/>
    </ligand>
</feature>
<keyword evidence="4" id="KW-1185">Reference proteome</keyword>
<feature type="binding site" evidence="2">
    <location>
        <position position="119"/>
    </location>
    <ligand>
        <name>Mg(2+)</name>
        <dbReference type="ChEBI" id="CHEBI:18420"/>
    </ligand>
</feature>
<organism evidence="3 4">
    <name type="scientific">Shewanella corallii</name>
    <dbReference type="NCBI Taxonomy" id="560080"/>
    <lineage>
        <taxon>Bacteria</taxon>
        <taxon>Pseudomonadati</taxon>
        <taxon>Pseudomonadota</taxon>
        <taxon>Gammaproteobacteria</taxon>
        <taxon>Alteromonadales</taxon>
        <taxon>Shewanellaceae</taxon>
        <taxon>Shewanella</taxon>
    </lineage>
</organism>
<protein>
    <recommendedName>
        <fullName evidence="2">ATP-dependent dethiobiotin synthetase BioD</fullName>
        <ecNumber evidence="2">6.3.3.3</ecNumber>
    </recommendedName>
    <alternativeName>
        <fullName evidence="2">DTB synthetase</fullName>
        <shortName evidence="2">DTBS</shortName>
    </alternativeName>
    <alternativeName>
        <fullName evidence="2">Dethiobiotin synthase</fullName>
    </alternativeName>
</protein>
<feature type="binding site" evidence="2">
    <location>
        <position position="57"/>
    </location>
    <ligand>
        <name>Mg(2+)</name>
        <dbReference type="ChEBI" id="CHEBI:18420"/>
    </ligand>
</feature>
<reference evidence="3 4" key="1">
    <citation type="submission" date="2022-01" db="EMBL/GenBank/DDBJ databases">
        <title>Whole genome-based taxonomy of the Shewanellaceae.</title>
        <authorList>
            <person name="Martin-Rodriguez A.J."/>
        </authorList>
    </citation>
    <scope>NUCLEOTIDE SEQUENCE [LARGE SCALE GENOMIC DNA]</scope>
    <source>
        <strain evidence="3 4">DSM 21332</strain>
    </source>
</reference>
<dbReference type="PANTHER" id="PTHR43210">
    <property type="entry name" value="DETHIOBIOTIN SYNTHETASE"/>
    <property type="match status" value="1"/>
</dbReference>
<gene>
    <name evidence="2 3" type="primary">bioD</name>
    <name evidence="3" type="ORF">L2725_11380</name>
</gene>
<feature type="active site" evidence="2">
    <location>
        <position position="40"/>
    </location>
</feature>
<comment type="cofactor">
    <cofactor evidence="2">
        <name>Mg(2+)</name>
        <dbReference type="ChEBI" id="CHEBI:18420"/>
    </cofactor>
</comment>
<evidence type="ECO:0000256" key="2">
    <source>
        <dbReference type="HAMAP-Rule" id="MF_00336"/>
    </source>
</evidence>
<comment type="caution">
    <text evidence="2">Lacks conserved residue(s) required for the propagation of feature annotation.</text>
</comment>
<dbReference type="Pfam" id="PF13500">
    <property type="entry name" value="AAA_26"/>
    <property type="match status" value="1"/>
</dbReference>
<feature type="binding site" evidence="2">
    <location>
        <begin position="119"/>
        <end position="122"/>
    </location>
    <ligand>
        <name>ATP</name>
        <dbReference type="ChEBI" id="CHEBI:30616"/>
    </ligand>
</feature>
<comment type="pathway">
    <text evidence="2">Cofactor biosynthesis; biotin biosynthesis; biotin from 7,8-diaminononanoate: step 1/2.</text>
</comment>
<keyword evidence="2" id="KW-0479">Metal-binding</keyword>
<comment type="catalytic activity">
    <reaction evidence="2">
        <text>(7R,8S)-7,8-diammoniononanoate + CO2 + ATP = (4R,5S)-dethiobiotin + ADP + phosphate + 3 H(+)</text>
        <dbReference type="Rhea" id="RHEA:15805"/>
        <dbReference type="ChEBI" id="CHEBI:15378"/>
        <dbReference type="ChEBI" id="CHEBI:16526"/>
        <dbReference type="ChEBI" id="CHEBI:30616"/>
        <dbReference type="ChEBI" id="CHEBI:43474"/>
        <dbReference type="ChEBI" id="CHEBI:149469"/>
        <dbReference type="ChEBI" id="CHEBI:149473"/>
        <dbReference type="ChEBI" id="CHEBI:456216"/>
        <dbReference type="EC" id="6.3.3.3"/>
    </reaction>
</comment>
<keyword evidence="1 2" id="KW-0093">Biotin biosynthesis</keyword>
<dbReference type="PANTHER" id="PTHR43210:SF5">
    <property type="entry name" value="DETHIOBIOTIN SYNTHETASE"/>
    <property type="match status" value="1"/>
</dbReference>
<proteinExistence type="inferred from homology"/>
<dbReference type="InterPro" id="IPR027417">
    <property type="entry name" value="P-loop_NTPase"/>
</dbReference>
<feature type="binding site" evidence="2">
    <location>
        <begin position="179"/>
        <end position="180"/>
    </location>
    <ligand>
        <name>ATP</name>
        <dbReference type="ChEBI" id="CHEBI:30616"/>
    </ligand>
</feature>
<dbReference type="PIRSF" id="PIRSF006755">
    <property type="entry name" value="DTB_synth"/>
    <property type="match status" value="1"/>
</dbReference>
<dbReference type="Proteomes" id="UP001202831">
    <property type="component" value="Unassembled WGS sequence"/>
</dbReference>
<accession>A0ABT0N7L8</accession>
<name>A0ABT0N7L8_9GAMM</name>
<dbReference type="EC" id="6.3.3.3" evidence="2"/>